<organism evidence="5 6">
    <name type="scientific">Monosiga brevicollis</name>
    <name type="common">Choanoflagellate</name>
    <dbReference type="NCBI Taxonomy" id="81824"/>
    <lineage>
        <taxon>Eukaryota</taxon>
        <taxon>Choanoflagellata</taxon>
        <taxon>Craspedida</taxon>
        <taxon>Salpingoecidae</taxon>
        <taxon>Monosiga</taxon>
    </lineage>
</organism>
<dbReference type="EMBL" id="CH991544">
    <property type="protein sequence ID" value="EDQ91682.1"/>
    <property type="molecule type" value="Genomic_DNA"/>
</dbReference>
<dbReference type="KEGG" id="mbr:MONBRDRAFT_31131"/>
<dbReference type="STRING" id="81824.A9URX9"/>
<evidence type="ECO:0000256" key="2">
    <source>
        <dbReference type="ARBA" id="ARBA00023122"/>
    </source>
</evidence>
<feature type="domain" description="CBS" evidence="4">
    <location>
        <begin position="177"/>
        <end position="237"/>
    </location>
</feature>
<dbReference type="Proteomes" id="UP000001357">
    <property type="component" value="Unassembled WGS sequence"/>
</dbReference>
<dbReference type="PROSITE" id="PS51371">
    <property type="entry name" value="CBS"/>
    <property type="match status" value="2"/>
</dbReference>
<dbReference type="InterPro" id="IPR000644">
    <property type="entry name" value="CBS_dom"/>
</dbReference>
<accession>A9URX9</accession>
<dbReference type="SMART" id="SM00116">
    <property type="entry name" value="CBS"/>
    <property type="match status" value="4"/>
</dbReference>
<keyword evidence="2 3" id="KW-0129">CBS domain</keyword>
<keyword evidence="6" id="KW-1185">Reference proteome</keyword>
<evidence type="ECO:0000259" key="4">
    <source>
        <dbReference type="PROSITE" id="PS51371"/>
    </source>
</evidence>
<proteinExistence type="predicted"/>
<keyword evidence="1" id="KW-0677">Repeat</keyword>
<evidence type="ECO:0000256" key="1">
    <source>
        <dbReference type="ARBA" id="ARBA00022737"/>
    </source>
</evidence>
<dbReference type="Gene3D" id="3.10.580.10">
    <property type="entry name" value="CBS-domain"/>
    <property type="match status" value="2"/>
</dbReference>
<dbReference type="AlphaFoldDB" id="A9URX9"/>
<dbReference type="InterPro" id="IPR046342">
    <property type="entry name" value="CBS_dom_sf"/>
</dbReference>
<dbReference type="PANTHER" id="PTHR13780">
    <property type="entry name" value="AMP-ACTIVATED PROTEIN KINASE, GAMMA REGULATORY SUBUNIT"/>
    <property type="match status" value="1"/>
</dbReference>
<dbReference type="OMA" id="TEYIACN"/>
<evidence type="ECO:0000313" key="5">
    <source>
        <dbReference type="EMBL" id="EDQ91682.1"/>
    </source>
</evidence>
<dbReference type="GeneID" id="5888201"/>
<evidence type="ECO:0000256" key="3">
    <source>
        <dbReference type="PROSITE-ProRule" id="PRU00703"/>
    </source>
</evidence>
<sequence length="312" mass="33742">MSARTFLGGYTLHHFEKPDELIAVSVNDSLLDVIRTLSEGNIMCAPVKSDQGYVGVADLSRLVNNYFLDSLEHAADKSNEDLTGLAQLTALKSLDKQLLANSGLGVTDDVQIFNEKDSLLEACKTLGTMNQHRILVGDDQGILVNFVTQSAVVRLLANKLEAFQQTAARTLEQCHLTTPSDLVTIPRSVRTIDAFKMLRDKEVSAAPVVAENGAIIGNLSVRDIRGALTGKRVFAALHKSVTEYIACNAPDRERSEMLPAITCSSQTTLGEVISKLAVSRIHRVYVVDASGLPIRTITLSDVLAALITPNAD</sequence>
<dbReference type="CDD" id="cd02205">
    <property type="entry name" value="CBS_pair_SF"/>
    <property type="match status" value="2"/>
</dbReference>
<dbReference type="Pfam" id="PF00571">
    <property type="entry name" value="CBS"/>
    <property type="match status" value="3"/>
</dbReference>
<dbReference type="SUPFAM" id="SSF54631">
    <property type="entry name" value="CBS-domain pair"/>
    <property type="match status" value="2"/>
</dbReference>
<dbReference type="InterPro" id="IPR050511">
    <property type="entry name" value="AMPK_gamma/SDS23_families"/>
</dbReference>
<dbReference type="RefSeq" id="XP_001742968.1">
    <property type="nucleotide sequence ID" value="XM_001742916.1"/>
</dbReference>
<evidence type="ECO:0000313" key="6">
    <source>
        <dbReference type="Proteomes" id="UP000001357"/>
    </source>
</evidence>
<dbReference type="PANTHER" id="PTHR13780:SF36">
    <property type="entry name" value="CBS DOMAIN-CONTAINING PROTEIN"/>
    <property type="match status" value="1"/>
</dbReference>
<dbReference type="InParanoid" id="A9URX9"/>
<protein>
    <recommendedName>
        <fullName evidence="4">CBS domain-containing protein</fullName>
    </recommendedName>
</protein>
<gene>
    <name evidence="5" type="ORF">MONBRDRAFT_31131</name>
</gene>
<reference evidence="5 6" key="1">
    <citation type="journal article" date="2008" name="Nature">
        <title>The genome of the choanoflagellate Monosiga brevicollis and the origin of metazoans.</title>
        <authorList>
            <consortium name="JGI Sequencing"/>
            <person name="King N."/>
            <person name="Westbrook M.J."/>
            <person name="Young S.L."/>
            <person name="Kuo A."/>
            <person name="Abedin M."/>
            <person name="Chapman J."/>
            <person name="Fairclough S."/>
            <person name="Hellsten U."/>
            <person name="Isogai Y."/>
            <person name="Letunic I."/>
            <person name="Marr M."/>
            <person name="Pincus D."/>
            <person name="Putnam N."/>
            <person name="Rokas A."/>
            <person name="Wright K.J."/>
            <person name="Zuzow R."/>
            <person name="Dirks W."/>
            <person name="Good M."/>
            <person name="Goodstein D."/>
            <person name="Lemons D."/>
            <person name="Li W."/>
            <person name="Lyons J.B."/>
            <person name="Morris A."/>
            <person name="Nichols S."/>
            <person name="Richter D.J."/>
            <person name="Salamov A."/>
            <person name="Bork P."/>
            <person name="Lim W.A."/>
            <person name="Manning G."/>
            <person name="Miller W.T."/>
            <person name="McGinnis W."/>
            <person name="Shapiro H."/>
            <person name="Tjian R."/>
            <person name="Grigoriev I.V."/>
            <person name="Rokhsar D."/>
        </authorList>
    </citation>
    <scope>NUCLEOTIDE SEQUENCE [LARGE SCALE GENOMIC DNA]</scope>
    <source>
        <strain evidence="6">MX1 / ATCC 50154</strain>
    </source>
</reference>
<feature type="domain" description="CBS" evidence="4">
    <location>
        <begin position="254"/>
        <end position="312"/>
    </location>
</feature>
<dbReference type="eggNOG" id="KOG1764">
    <property type="taxonomic scope" value="Eukaryota"/>
</dbReference>
<name>A9URX9_MONBE</name>